<keyword evidence="4" id="KW-0238">DNA-binding</keyword>
<dbReference type="CDD" id="cd17574">
    <property type="entry name" value="REC_OmpR"/>
    <property type="match status" value="1"/>
</dbReference>
<evidence type="ECO:0000259" key="6">
    <source>
        <dbReference type="PROSITE" id="PS50110"/>
    </source>
</evidence>
<dbReference type="GO" id="GO:0000976">
    <property type="term" value="F:transcription cis-regulatory region binding"/>
    <property type="evidence" value="ECO:0007669"/>
    <property type="project" value="TreeGrafter"/>
</dbReference>
<keyword evidence="3" id="KW-0805">Transcription regulation</keyword>
<dbReference type="EMBL" id="CAEZXH010000048">
    <property type="protein sequence ID" value="CAB4685789.1"/>
    <property type="molecule type" value="Genomic_DNA"/>
</dbReference>
<accession>A0A6J7D3A7</accession>
<dbReference type="PANTHER" id="PTHR48111">
    <property type="entry name" value="REGULATOR OF RPOS"/>
    <property type="match status" value="1"/>
</dbReference>
<dbReference type="PROSITE" id="PS51755">
    <property type="entry name" value="OMPR_PHOB"/>
    <property type="match status" value="1"/>
</dbReference>
<dbReference type="GO" id="GO:0000156">
    <property type="term" value="F:phosphorelay response regulator activity"/>
    <property type="evidence" value="ECO:0007669"/>
    <property type="project" value="TreeGrafter"/>
</dbReference>
<dbReference type="EMBL" id="CAFBLI010000029">
    <property type="protein sequence ID" value="CAB4863434.1"/>
    <property type="molecule type" value="Genomic_DNA"/>
</dbReference>
<gene>
    <name evidence="8" type="ORF">UFOPK1811_00039</name>
    <name evidence="9" type="ORF">UFOPK2360_00852</name>
    <name evidence="10" type="ORF">UFOPK2922_00425</name>
    <name evidence="11" type="ORF">UFOPK3306_00549</name>
</gene>
<dbReference type="Gene3D" id="3.40.50.2300">
    <property type="match status" value="1"/>
</dbReference>
<dbReference type="SMART" id="SM00448">
    <property type="entry name" value="REC"/>
    <property type="match status" value="1"/>
</dbReference>
<dbReference type="Gene3D" id="1.10.10.10">
    <property type="entry name" value="Winged helix-like DNA-binding domain superfamily/Winged helix DNA-binding domain"/>
    <property type="match status" value="1"/>
</dbReference>
<dbReference type="InterPro" id="IPR011006">
    <property type="entry name" value="CheY-like_superfamily"/>
</dbReference>
<protein>
    <submittedName>
        <fullName evidence="11">Unannotated protein</fullName>
    </submittedName>
</protein>
<dbReference type="GO" id="GO:0032993">
    <property type="term" value="C:protein-DNA complex"/>
    <property type="evidence" value="ECO:0007669"/>
    <property type="project" value="TreeGrafter"/>
</dbReference>
<dbReference type="PROSITE" id="PS50110">
    <property type="entry name" value="RESPONSE_REGULATORY"/>
    <property type="match status" value="1"/>
</dbReference>
<sequence>MSGTTALAKTDTPVILVVDDEAGVRDLLGDALRLGGYETFEASDGMAALTALRKRPANLLLIDINMPLMDGFELLERLRSTGDMTPALMLSARGDKTDIARGLRLGADDYVTKPFSLEELLLRVAAILRRSTPKSSSSPILRCGPIQLNDELHLVTLDDAVIELSPTEYRLLQYMMEHKGKVLSKTTLLSAVWEIDFDSESTVVDTYISYLRKKLNLEDLEFIRTVRGVGFQLVEPK</sequence>
<dbReference type="CDD" id="cd00383">
    <property type="entry name" value="trans_reg_C"/>
    <property type="match status" value="1"/>
</dbReference>
<feature type="domain" description="Response regulatory" evidence="6">
    <location>
        <begin position="14"/>
        <end position="128"/>
    </location>
</feature>
<dbReference type="Pfam" id="PF00486">
    <property type="entry name" value="Trans_reg_C"/>
    <property type="match status" value="1"/>
</dbReference>
<dbReference type="Gene3D" id="6.10.250.690">
    <property type="match status" value="1"/>
</dbReference>
<organism evidence="11">
    <name type="scientific">freshwater metagenome</name>
    <dbReference type="NCBI Taxonomy" id="449393"/>
    <lineage>
        <taxon>unclassified sequences</taxon>
        <taxon>metagenomes</taxon>
        <taxon>ecological metagenomes</taxon>
    </lineage>
</organism>
<evidence type="ECO:0000256" key="3">
    <source>
        <dbReference type="ARBA" id="ARBA00023015"/>
    </source>
</evidence>
<dbReference type="InterPro" id="IPR039420">
    <property type="entry name" value="WalR-like"/>
</dbReference>
<dbReference type="Pfam" id="PF00072">
    <property type="entry name" value="Response_reg"/>
    <property type="match status" value="1"/>
</dbReference>
<evidence type="ECO:0000313" key="9">
    <source>
        <dbReference type="EMBL" id="CAB4685789.1"/>
    </source>
</evidence>
<dbReference type="SUPFAM" id="SSF52172">
    <property type="entry name" value="CheY-like"/>
    <property type="match status" value="1"/>
</dbReference>
<dbReference type="InterPro" id="IPR001867">
    <property type="entry name" value="OmpR/PhoB-type_DNA-bd"/>
</dbReference>
<evidence type="ECO:0000313" key="8">
    <source>
        <dbReference type="EMBL" id="CAB4588957.1"/>
    </source>
</evidence>
<dbReference type="FunFam" id="1.10.10.10:FF:000005">
    <property type="entry name" value="Two-component system response regulator"/>
    <property type="match status" value="1"/>
</dbReference>
<dbReference type="GO" id="GO:0006355">
    <property type="term" value="P:regulation of DNA-templated transcription"/>
    <property type="evidence" value="ECO:0007669"/>
    <property type="project" value="InterPro"/>
</dbReference>
<name>A0A6J7D3A7_9ZZZZ</name>
<keyword evidence="1" id="KW-0597">Phosphoprotein</keyword>
<dbReference type="AlphaFoldDB" id="A0A6J7D3A7"/>
<evidence type="ECO:0000256" key="5">
    <source>
        <dbReference type="ARBA" id="ARBA00023163"/>
    </source>
</evidence>
<keyword evidence="5" id="KW-0804">Transcription</keyword>
<evidence type="ECO:0000256" key="4">
    <source>
        <dbReference type="ARBA" id="ARBA00023125"/>
    </source>
</evidence>
<dbReference type="GO" id="GO:0005829">
    <property type="term" value="C:cytosol"/>
    <property type="evidence" value="ECO:0007669"/>
    <property type="project" value="TreeGrafter"/>
</dbReference>
<proteinExistence type="predicted"/>
<evidence type="ECO:0000256" key="2">
    <source>
        <dbReference type="ARBA" id="ARBA00023012"/>
    </source>
</evidence>
<dbReference type="EMBL" id="CAEZUJ010000001">
    <property type="protein sequence ID" value="CAB4588957.1"/>
    <property type="molecule type" value="Genomic_DNA"/>
</dbReference>
<dbReference type="PANTHER" id="PTHR48111:SF1">
    <property type="entry name" value="TWO-COMPONENT RESPONSE REGULATOR ORR33"/>
    <property type="match status" value="1"/>
</dbReference>
<evidence type="ECO:0000259" key="7">
    <source>
        <dbReference type="PROSITE" id="PS51755"/>
    </source>
</evidence>
<keyword evidence="2" id="KW-0902">Two-component regulatory system</keyword>
<feature type="domain" description="OmpR/PhoB-type" evidence="7">
    <location>
        <begin position="138"/>
        <end position="235"/>
    </location>
</feature>
<dbReference type="EMBL" id="CAEZZS010000012">
    <property type="protein sequence ID" value="CAB4772310.1"/>
    <property type="molecule type" value="Genomic_DNA"/>
</dbReference>
<reference evidence="11" key="1">
    <citation type="submission" date="2020-05" db="EMBL/GenBank/DDBJ databases">
        <authorList>
            <person name="Chiriac C."/>
            <person name="Salcher M."/>
            <person name="Ghai R."/>
            <person name="Kavagutti S V."/>
        </authorList>
    </citation>
    <scope>NUCLEOTIDE SEQUENCE</scope>
</reference>
<evidence type="ECO:0000256" key="1">
    <source>
        <dbReference type="ARBA" id="ARBA00022553"/>
    </source>
</evidence>
<dbReference type="InterPro" id="IPR001789">
    <property type="entry name" value="Sig_transdc_resp-reg_receiver"/>
</dbReference>
<dbReference type="InterPro" id="IPR036388">
    <property type="entry name" value="WH-like_DNA-bd_sf"/>
</dbReference>
<evidence type="ECO:0000313" key="10">
    <source>
        <dbReference type="EMBL" id="CAB4772310.1"/>
    </source>
</evidence>
<dbReference type="SMART" id="SM00862">
    <property type="entry name" value="Trans_reg_C"/>
    <property type="match status" value="1"/>
</dbReference>
<evidence type="ECO:0000313" key="11">
    <source>
        <dbReference type="EMBL" id="CAB4863434.1"/>
    </source>
</evidence>